<dbReference type="InterPro" id="IPR013324">
    <property type="entry name" value="RNA_pol_sigma_r3/r4-like"/>
</dbReference>
<dbReference type="EMBL" id="CP019082">
    <property type="protein sequence ID" value="APW63298.1"/>
    <property type="molecule type" value="Genomic_DNA"/>
</dbReference>
<dbReference type="Gene3D" id="1.10.10.10">
    <property type="entry name" value="Winged helix-like DNA-binding domain superfamily/Winged helix DNA-binding domain"/>
    <property type="match status" value="1"/>
</dbReference>
<dbReference type="KEGG" id="pbor:BSF38_04862"/>
<evidence type="ECO:0000256" key="1">
    <source>
        <dbReference type="ARBA" id="ARBA00010641"/>
    </source>
</evidence>
<feature type="compositionally biased region" description="Pro residues" evidence="6">
    <location>
        <begin position="293"/>
        <end position="309"/>
    </location>
</feature>
<dbReference type="InterPro" id="IPR007627">
    <property type="entry name" value="RNA_pol_sigma70_r2"/>
</dbReference>
<name>A0A1U7CWM4_9BACT</name>
<evidence type="ECO:0000313" key="10">
    <source>
        <dbReference type="Proteomes" id="UP000186309"/>
    </source>
</evidence>
<reference evidence="10" key="1">
    <citation type="submission" date="2016-12" db="EMBL/GenBank/DDBJ databases">
        <title>Comparative genomics of four Isosphaeraceae planctomycetes: a common pool of plasmids and glycoside hydrolase genes.</title>
        <authorList>
            <person name="Ivanova A."/>
        </authorList>
    </citation>
    <scope>NUCLEOTIDE SEQUENCE [LARGE SCALE GENOMIC DNA]</scope>
    <source>
        <strain evidence="10">PX4</strain>
    </source>
</reference>
<feature type="coiled-coil region" evidence="5">
    <location>
        <begin position="529"/>
        <end position="591"/>
    </location>
</feature>
<organism evidence="9 10">
    <name type="scientific">Paludisphaera borealis</name>
    <dbReference type="NCBI Taxonomy" id="1387353"/>
    <lineage>
        <taxon>Bacteria</taxon>
        <taxon>Pseudomonadati</taxon>
        <taxon>Planctomycetota</taxon>
        <taxon>Planctomycetia</taxon>
        <taxon>Isosphaerales</taxon>
        <taxon>Isosphaeraceae</taxon>
        <taxon>Paludisphaera</taxon>
    </lineage>
</organism>
<evidence type="ECO:0000256" key="2">
    <source>
        <dbReference type="ARBA" id="ARBA00023015"/>
    </source>
</evidence>
<dbReference type="AlphaFoldDB" id="A0A1U7CWM4"/>
<protein>
    <submittedName>
        <fullName evidence="9">ECF RNA polymerase sigma-E factor</fullName>
    </submittedName>
</protein>
<dbReference type="RefSeq" id="WP_076349664.1">
    <property type="nucleotide sequence ID" value="NZ_CP019082.1"/>
</dbReference>
<sequence>MIRSQQTSVGRELERLLRDGIRPALSDARLLDRYLVDHDESAFETLVERHGPMVVSLCRRYLRDPRDVEDAFQATFLILVRKGSSLRDAASLSSWLYGVAYRVAARARADVMKRRAREGEPDGLPQALAPLAQPPDDSLETLDAELSRLPEKYRAPLILCYLEGRTHEQAAAELGWPVGTVRSRMAKARSILETRLTRRGLDASACLAVLRPEFFLTSTVLPSLTSISTTWPATALAQGVLAAMLISQLKWIGVGTTAVGLLAASVGMGALAVNTPASLEDVPSRPTQAAKPTPVPTPSPRPIPRPQPRPNDDVQARLAEMEQKIDRLMELLHRMEERSLTTAGRLPGPFEAEQDSPEPPRALHPPARALPPPEPASPPGEAPSRPDAPPGIPEDAPHPDAPPRAEAPPVEVPEPPSPPLPPGEPPAESAPSPLNTTSETPIAVASPPRTVPPPAAVDPLASTASLPVLPPSPAQPSPYPETAPLPASVEVRPFSPMALADTNTGGIGTSRTMVDLVLARRERGGVREIEALLQNLHKRQQRNDELRAQRVISEADSIVPTELARILVAQLRELEDEFEFDEQYMKNLEQSTAEGRLEVEKLLRSMNEVEGARSKGRIEEKIHRLNQATDRLENEHRTRSREFEMNKSRQKNVRRLIEWAEEHFKELKI</sequence>
<dbReference type="InterPro" id="IPR036388">
    <property type="entry name" value="WH-like_DNA-bd_sf"/>
</dbReference>
<keyword evidence="3" id="KW-0731">Sigma factor</keyword>
<dbReference type="Proteomes" id="UP000186309">
    <property type="component" value="Chromosome"/>
</dbReference>
<feature type="compositionally biased region" description="Low complexity" evidence="6">
    <location>
        <begin position="122"/>
        <end position="136"/>
    </location>
</feature>
<feature type="compositionally biased region" description="Pro residues" evidence="6">
    <location>
        <begin position="468"/>
        <end position="483"/>
    </location>
</feature>
<evidence type="ECO:0000256" key="5">
    <source>
        <dbReference type="SAM" id="Coils"/>
    </source>
</evidence>
<dbReference type="NCBIfam" id="TIGR02937">
    <property type="entry name" value="sigma70-ECF"/>
    <property type="match status" value="1"/>
</dbReference>
<dbReference type="InterPro" id="IPR039425">
    <property type="entry name" value="RNA_pol_sigma-70-like"/>
</dbReference>
<evidence type="ECO:0000256" key="6">
    <source>
        <dbReference type="SAM" id="MobiDB-lite"/>
    </source>
</evidence>
<dbReference type="SUPFAM" id="SSF88946">
    <property type="entry name" value="Sigma2 domain of RNA polymerase sigma factors"/>
    <property type="match status" value="1"/>
</dbReference>
<dbReference type="SUPFAM" id="SSF88659">
    <property type="entry name" value="Sigma3 and sigma4 domains of RNA polymerase sigma factors"/>
    <property type="match status" value="1"/>
</dbReference>
<proteinExistence type="inferred from homology"/>
<dbReference type="PANTHER" id="PTHR43133">
    <property type="entry name" value="RNA POLYMERASE ECF-TYPE SIGMA FACTO"/>
    <property type="match status" value="1"/>
</dbReference>
<dbReference type="GO" id="GO:0006352">
    <property type="term" value="P:DNA-templated transcription initiation"/>
    <property type="evidence" value="ECO:0007669"/>
    <property type="project" value="InterPro"/>
</dbReference>
<dbReference type="Pfam" id="PF04542">
    <property type="entry name" value="Sigma70_r2"/>
    <property type="match status" value="1"/>
</dbReference>
<dbReference type="Pfam" id="PF08281">
    <property type="entry name" value="Sigma70_r4_2"/>
    <property type="match status" value="1"/>
</dbReference>
<feature type="compositionally biased region" description="Pro residues" evidence="6">
    <location>
        <begin position="357"/>
        <end position="392"/>
    </location>
</feature>
<dbReference type="PANTHER" id="PTHR43133:SF51">
    <property type="entry name" value="RNA POLYMERASE SIGMA FACTOR"/>
    <property type="match status" value="1"/>
</dbReference>
<feature type="compositionally biased region" description="Pro residues" evidence="6">
    <location>
        <begin position="404"/>
        <end position="425"/>
    </location>
</feature>
<dbReference type="CDD" id="cd06171">
    <property type="entry name" value="Sigma70_r4"/>
    <property type="match status" value="1"/>
</dbReference>
<keyword evidence="5" id="KW-0175">Coiled coil</keyword>
<dbReference type="GO" id="GO:0003677">
    <property type="term" value="F:DNA binding"/>
    <property type="evidence" value="ECO:0007669"/>
    <property type="project" value="InterPro"/>
</dbReference>
<dbReference type="GO" id="GO:0016987">
    <property type="term" value="F:sigma factor activity"/>
    <property type="evidence" value="ECO:0007669"/>
    <property type="project" value="UniProtKB-KW"/>
</dbReference>
<comment type="similarity">
    <text evidence="1">Belongs to the sigma-70 factor family. ECF subfamily.</text>
</comment>
<evidence type="ECO:0000256" key="3">
    <source>
        <dbReference type="ARBA" id="ARBA00023082"/>
    </source>
</evidence>
<feature type="domain" description="RNA polymerase sigma-70 region 2" evidence="7">
    <location>
        <begin position="46"/>
        <end position="108"/>
    </location>
</feature>
<evidence type="ECO:0000313" key="9">
    <source>
        <dbReference type="EMBL" id="APW63298.1"/>
    </source>
</evidence>
<evidence type="ECO:0000259" key="8">
    <source>
        <dbReference type="Pfam" id="PF08281"/>
    </source>
</evidence>
<feature type="region of interest" description="Disordered" evidence="6">
    <location>
        <begin position="114"/>
        <end position="136"/>
    </location>
</feature>
<accession>A0A1U7CWM4</accession>
<dbReference type="InterPro" id="IPR013249">
    <property type="entry name" value="RNA_pol_sigma70_r4_t2"/>
</dbReference>
<dbReference type="OrthoDB" id="291047at2"/>
<evidence type="ECO:0000259" key="7">
    <source>
        <dbReference type="Pfam" id="PF04542"/>
    </source>
</evidence>
<dbReference type="InterPro" id="IPR013325">
    <property type="entry name" value="RNA_pol_sigma_r2"/>
</dbReference>
<evidence type="ECO:0000256" key="4">
    <source>
        <dbReference type="ARBA" id="ARBA00023163"/>
    </source>
</evidence>
<feature type="region of interest" description="Disordered" evidence="6">
    <location>
        <begin position="279"/>
        <end position="312"/>
    </location>
</feature>
<gene>
    <name evidence="9" type="primary">rpoE_10</name>
    <name evidence="9" type="ORF">BSF38_04862</name>
</gene>
<keyword evidence="10" id="KW-1185">Reference proteome</keyword>
<feature type="region of interest" description="Disordered" evidence="6">
    <location>
        <begin position="341"/>
        <end position="486"/>
    </location>
</feature>
<keyword evidence="4" id="KW-0804">Transcription</keyword>
<dbReference type="Gene3D" id="1.10.1740.10">
    <property type="match status" value="1"/>
</dbReference>
<keyword evidence="2" id="KW-0805">Transcription regulation</keyword>
<feature type="domain" description="RNA polymerase sigma factor 70 region 4 type 2" evidence="8">
    <location>
        <begin position="140"/>
        <end position="190"/>
    </location>
</feature>
<dbReference type="InterPro" id="IPR014284">
    <property type="entry name" value="RNA_pol_sigma-70_dom"/>
</dbReference>
<dbReference type="STRING" id="1387353.BSF38_04862"/>